<sequence>MDNAKTSCDVEMAENASSRSGEVLTEEQRAIEKRLVRKIDSRLLPLTAGIYLLCYLDRSNIGNAKIMNSDTGDDIMQTLNLSSKQYIIALMVFLVAYSVFEAPSNMALKILTPRRWLGFLIIAFGALCAGIGGVTNVTGLTALRFFLGASEAGVFPGMIYYLTFWYKPDERALRIAGFLCSSTLAGAFGGSIAYGVGHMNGAGGLEAWRWLLILEGVPSVLVGIYVFFFLTNYPKDASWLTSEEKEVQSLRMGSERDASEQKINWVDAKATLKDVRLYAHYLAYTGIGCGVASLSLFAPTIVLGLGFQGLRAQLFTVPPYAFAYFYTILFAYLSDRLQNRGLVAGATCTVGTICFLVLGLLPGEAFLARYVILCLATAGVFGGLPALCAWVGDNVTNTTAMSIATGMNIAFSGPGQIAGVWIYRAQDAPLYRLGHLVNAGFLAMTTLLCFGLTIYYRKLNSKLVSARERPYYKP</sequence>
<dbReference type="Proteomes" id="UP001148629">
    <property type="component" value="Unassembled WGS sequence"/>
</dbReference>
<reference evidence="1" key="1">
    <citation type="submission" date="2022-08" db="EMBL/GenBank/DDBJ databases">
        <title>Genome Sequence of Fusarium decemcellulare.</title>
        <authorList>
            <person name="Buettner E."/>
        </authorList>
    </citation>
    <scope>NUCLEOTIDE SEQUENCE</scope>
    <source>
        <strain evidence="1">Babe19</strain>
    </source>
</reference>
<protein>
    <submittedName>
        <fullName evidence="1">Uncharacterized protein</fullName>
    </submittedName>
</protein>
<dbReference type="EMBL" id="JANRMS010000592">
    <property type="protein sequence ID" value="KAJ3537228.1"/>
    <property type="molecule type" value="Genomic_DNA"/>
</dbReference>
<proteinExistence type="predicted"/>
<accession>A0ACC1SD61</accession>
<organism evidence="1 2">
    <name type="scientific">Fusarium decemcellulare</name>
    <dbReference type="NCBI Taxonomy" id="57161"/>
    <lineage>
        <taxon>Eukaryota</taxon>
        <taxon>Fungi</taxon>
        <taxon>Dikarya</taxon>
        <taxon>Ascomycota</taxon>
        <taxon>Pezizomycotina</taxon>
        <taxon>Sordariomycetes</taxon>
        <taxon>Hypocreomycetidae</taxon>
        <taxon>Hypocreales</taxon>
        <taxon>Nectriaceae</taxon>
        <taxon>Fusarium</taxon>
        <taxon>Fusarium decemcellulare species complex</taxon>
    </lineage>
</organism>
<gene>
    <name evidence="1" type="ORF">NM208_g6402</name>
</gene>
<name>A0ACC1SD61_9HYPO</name>
<comment type="caution">
    <text evidence="1">The sequence shown here is derived from an EMBL/GenBank/DDBJ whole genome shotgun (WGS) entry which is preliminary data.</text>
</comment>
<keyword evidence="2" id="KW-1185">Reference proteome</keyword>
<evidence type="ECO:0000313" key="1">
    <source>
        <dbReference type="EMBL" id="KAJ3537228.1"/>
    </source>
</evidence>
<evidence type="ECO:0000313" key="2">
    <source>
        <dbReference type="Proteomes" id="UP001148629"/>
    </source>
</evidence>